<dbReference type="AlphaFoldDB" id="A0A1G9D162"/>
<evidence type="ECO:0000256" key="12">
    <source>
        <dbReference type="SAM" id="Coils"/>
    </source>
</evidence>
<keyword evidence="16" id="KW-1185">Reference proteome</keyword>
<evidence type="ECO:0000256" key="3">
    <source>
        <dbReference type="ARBA" id="ARBA00005712"/>
    </source>
</evidence>
<evidence type="ECO:0000259" key="14">
    <source>
        <dbReference type="Pfam" id="PF02823"/>
    </source>
</evidence>
<evidence type="ECO:0000256" key="6">
    <source>
        <dbReference type="ARBA" id="ARBA00023065"/>
    </source>
</evidence>
<dbReference type="SUPFAM" id="SSF46604">
    <property type="entry name" value="Epsilon subunit of F1F0-ATP synthase C-terminal domain"/>
    <property type="match status" value="1"/>
</dbReference>
<dbReference type="GO" id="GO:0005524">
    <property type="term" value="F:ATP binding"/>
    <property type="evidence" value="ECO:0007669"/>
    <property type="project" value="UniProtKB-UniRule"/>
</dbReference>
<dbReference type="CDD" id="cd12152">
    <property type="entry name" value="F1-ATPase_delta"/>
    <property type="match status" value="1"/>
</dbReference>
<dbReference type="Pfam" id="PF02823">
    <property type="entry name" value="ATP-synt_DE_N"/>
    <property type="match status" value="1"/>
</dbReference>
<evidence type="ECO:0000313" key="15">
    <source>
        <dbReference type="EMBL" id="SDK57609.1"/>
    </source>
</evidence>
<evidence type="ECO:0000256" key="1">
    <source>
        <dbReference type="ARBA" id="ARBA00003543"/>
    </source>
</evidence>
<evidence type="ECO:0000256" key="9">
    <source>
        <dbReference type="ARBA" id="ARBA00023310"/>
    </source>
</evidence>
<protein>
    <recommendedName>
        <fullName evidence="10">ATP synthase epsilon chain</fullName>
    </recommendedName>
    <alternativeName>
        <fullName evidence="10">ATP synthase F1 sector epsilon subunit</fullName>
    </alternativeName>
    <alternativeName>
        <fullName evidence="10">F-ATPase epsilon subunit</fullName>
    </alternativeName>
</protein>
<dbReference type="GO" id="GO:0005886">
    <property type="term" value="C:plasma membrane"/>
    <property type="evidence" value="ECO:0007669"/>
    <property type="project" value="UniProtKB-SubCell"/>
</dbReference>
<dbReference type="PANTHER" id="PTHR13822:SF10">
    <property type="entry name" value="ATP SYNTHASE EPSILON CHAIN, CHLOROPLASTIC"/>
    <property type="match status" value="1"/>
</dbReference>
<comment type="function">
    <text evidence="1 10">Produces ATP from ADP in the presence of a proton gradient across the membrane.</text>
</comment>
<dbReference type="InterPro" id="IPR020546">
    <property type="entry name" value="ATP_synth_F1_dsu/esu_N"/>
</dbReference>
<dbReference type="Pfam" id="PF00401">
    <property type="entry name" value="ATP-synt_DE"/>
    <property type="match status" value="1"/>
</dbReference>
<keyword evidence="10" id="KW-1003">Cell membrane</keyword>
<dbReference type="InterPro" id="IPR001469">
    <property type="entry name" value="ATP_synth_F1_dsu/esu"/>
</dbReference>
<evidence type="ECO:0000256" key="4">
    <source>
        <dbReference type="ARBA" id="ARBA00011648"/>
    </source>
</evidence>
<keyword evidence="9 10" id="KW-0066">ATP synthesis</keyword>
<comment type="similarity">
    <text evidence="3 10 11">Belongs to the ATPase epsilon chain family.</text>
</comment>
<keyword evidence="7 10" id="KW-0472">Membrane</keyword>
<dbReference type="SUPFAM" id="SSF51344">
    <property type="entry name" value="Epsilon subunit of F1F0-ATP synthase N-terminal domain"/>
    <property type="match status" value="1"/>
</dbReference>
<organism evidence="15 16">
    <name type="scientific">Maridesulfovibrio ferrireducens</name>
    <dbReference type="NCBI Taxonomy" id="246191"/>
    <lineage>
        <taxon>Bacteria</taxon>
        <taxon>Pseudomonadati</taxon>
        <taxon>Thermodesulfobacteriota</taxon>
        <taxon>Desulfovibrionia</taxon>
        <taxon>Desulfovibrionales</taxon>
        <taxon>Desulfovibrionaceae</taxon>
        <taxon>Maridesulfovibrio</taxon>
    </lineage>
</organism>
<comment type="subunit">
    <text evidence="4 10 11">F-type ATPases have 2 components, CF(1) - the catalytic core - and CF(0) - the membrane proton channel. CF(1) has five subunits: alpha(3), beta(3), gamma(1), delta(1), epsilon(1). CF(0) has three main subunits: a, b and c.</text>
</comment>
<keyword evidence="8 10" id="KW-0139">CF(1)</keyword>
<dbReference type="NCBIfam" id="NF009980">
    <property type="entry name" value="PRK13446.1"/>
    <property type="match status" value="1"/>
</dbReference>
<dbReference type="OrthoDB" id="9799969at2"/>
<dbReference type="InterPro" id="IPR036794">
    <property type="entry name" value="ATP_F1_dsu/esu_C_sf"/>
</dbReference>
<dbReference type="InterPro" id="IPR020547">
    <property type="entry name" value="ATP_synth_F1_esu_C"/>
</dbReference>
<dbReference type="RefSeq" id="WP_092158553.1">
    <property type="nucleotide sequence ID" value="NZ_FNGA01000001.1"/>
</dbReference>
<dbReference type="EMBL" id="FNGA01000001">
    <property type="protein sequence ID" value="SDK57609.1"/>
    <property type="molecule type" value="Genomic_DNA"/>
</dbReference>
<keyword evidence="10" id="KW-0375">Hydrogen ion transport</keyword>
<accession>A0A1G9D162</accession>
<feature type="domain" description="ATP synthase epsilon subunit C-terminal" evidence="13">
    <location>
        <begin position="88"/>
        <end position="129"/>
    </location>
</feature>
<evidence type="ECO:0000256" key="5">
    <source>
        <dbReference type="ARBA" id="ARBA00022448"/>
    </source>
</evidence>
<dbReference type="HAMAP" id="MF_00530">
    <property type="entry name" value="ATP_synth_epsil_bac"/>
    <property type="match status" value="1"/>
</dbReference>
<dbReference type="NCBIfam" id="TIGR01216">
    <property type="entry name" value="ATP_synt_epsi"/>
    <property type="match status" value="1"/>
</dbReference>
<evidence type="ECO:0000259" key="13">
    <source>
        <dbReference type="Pfam" id="PF00401"/>
    </source>
</evidence>
<evidence type="ECO:0000256" key="10">
    <source>
        <dbReference type="HAMAP-Rule" id="MF_00530"/>
    </source>
</evidence>
<reference evidence="16" key="1">
    <citation type="submission" date="2016-10" db="EMBL/GenBank/DDBJ databases">
        <authorList>
            <person name="Varghese N."/>
            <person name="Submissions S."/>
        </authorList>
    </citation>
    <scope>NUCLEOTIDE SEQUENCE [LARGE SCALE GENOMIC DNA]</scope>
    <source>
        <strain evidence="16">DSM 16995</strain>
    </source>
</reference>
<feature type="domain" description="ATP synthase F1 complex delta/epsilon subunit N-terminal" evidence="14">
    <location>
        <begin position="7"/>
        <end position="83"/>
    </location>
</feature>
<sequence>MASKLLLEIVTPDRKVLSQEVDYVGAPGIEGEFGIMANHIPFLSALGVGNLYYKEGSRTHYIFVSGGFAEVGNNKVTILAEVAEKAVEIDIARAQKAQEKAKLRMTKAQDRIESARAQAALQRALARLSCKDAAQHAGTTTH</sequence>
<evidence type="ECO:0000256" key="11">
    <source>
        <dbReference type="RuleBase" id="RU003656"/>
    </source>
</evidence>
<dbReference type="Gene3D" id="1.20.5.440">
    <property type="entry name" value="ATP synthase delta/epsilon subunit, C-terminal domain"/>
    <property type="match status" value="1"/>
</dbReference>
<dbReference type="GO" id="GO:0045259">
    <property type="term" value="C:proton-transporting ATP synthase complex"/>
    <property type="evidence" value="ECO:0007669"/>
    <property type="project" value="UniProtKB-KW"/>
</dbReference>
<dbReference type="PANTHER" id="PTHR13822">
    <property type="entry name" value="ATP SYNTHASE DELTA/EPSILON CHAIN"/>
    <property type="match status" value="1"/>
</dbReference>
<proteinExistence type="inferred from homology"/>
<comment type="subcellular location">
    <subcellularLocation>
        <location evidence="2 10">Cell membrane</location>
        <topology evidence="2 10">Peripheral membrane protein</topology>
    </subcellularLocation>
</comment>
<gene>
    <name evidence="10" type="primary">atpC</name>
    <name evidence="15" type="ORF">SAMN05660337_0868</name>
</gene>
<dbReference type="Proteomes" id="UP000199053">
    <property type="component" value="Unassembled WGS sequence"/>
</dbReference>
<dbReference type="InterPro" id="IPR036771">
    <property type="entry name" value="ATPsynth_dsu/esu_N"/>
</dbReference>
<evidence type="ECO:0000256" key="7">
    <source>
        <dbReference type="ARBA" id="ARBA00023136"/>
    </source>
</evidence>
<keyword evidence="6 10" id="KW-0406">Ion transport</keyword>
<dbReference type="Gene3D" id="2.60.15.10">
    <property type="entry name" value="F0F1 ATP synthase delta/epsilon subunit, N-terminal"/>
    <property type="match status" value="1"/>
</dbReference>
<keyword evidence="12" id="KW-0175">Coiled coil</keyword>
<feature type="coiled-coil region" evidence="12">
    <location>
        <begin position="89"/>
        <end position="118"/>
    </location>
</feature>
<dbReference type="GO" id="GO:0046933">
    <property type="term" value="F:proton-transporting ATP synthase activity, rotational mechanism"/>
    <property type="evidence" value="ECO:0007669"/>
    <property type="project" value="UniProtKB-UniRule"/>
</dbReference>
<name>A0A1G9D162_9BACT</name>
<evidence type="ECO:0000256" key="2">
    <source>
        <dbReference type="ARBA" id="ARBA00004202"/>
    </source>
</evidence>
<evidence type="ECO:0000256" key="8">
    <source>
        <dbReference type="ARBA" id="ARBA00023196"/>
    </source>
</evidence>
<keyword evidence="5 10" id="KW-0813">Transport</keyword>
<dbReference type="STRING" id="246191.SAMN05660337_0868"/>
<evidence type="ECO:0000313" key="16">
    <source>
        <dbReference type="Proteomes" id="UP000199053"/>
    </source>
</evidence>